<accession>A0A2W5KDP8</accession>
<reference evidence="2 3" key="1">
    <citation type="submission" date="2017-08" db="EMBL/GenBank/DDBJ databases">
        <title>Infants hospitalized years apart are colonized by the same room-sourced microbial strains.</title>
        <authorList>
            <person name="Brooks B."/>
            <person name="Olm M.R."/>
            <person name="Firek B.A."/>
            <person name="Baker R."/>
            <person name="Thomas B.C."/>
            <person name="Morowitz M.J."/>
            <person name="Banfield J.F."/>
        </authorList>
    </citation>
    <scope>NUCLEOTIDE SEQUENCE [LARGE SCALE GENOMIC DNA]</scope>
    <source>
        <strain evidence="2">S2_005_003_R2_43</strain>
    </source>
</reference>
<keyword evidence="1" id="KW-0812">Transmembrane</keyword>
<proteinExistence type="predicted"/>
<dbReference type="EMBL" id="QFPN01000007">
    <property type="protein sequence ID" value="PZQ13558.1"/>
    <property type="molecule type" value="Genomic_DNA"/>
</dbReference>
<feature type="transmembrane region" description="Helical" evidence="1">
    <location>
        <begin position="40"/>
        <end position="59"/>
    </location>
</feature>
<keyword evidence="1" id="KW-0472">Membrane</keyword>
<sequence length="94" mass="10028">MSNKHQDILNASSNLLGISLVIIAGLKVSGHSADSYSDEVACLAALCLCTSCILSYAAIRAPDPRRYEKWADRIFLCGLFTILVSVGIVVIEAA</sequence>
<evidence type="ECO:0000313" key="2">
    <source>
        <dbReference type="EMBL" id="PZQ13558.1"/>
    </source>
</evidence>
<name>A0A2W5KDP8_ANCNO</name>
<feature type="transmembrane region" description="Helical" evidence="1">
    <location>
        <begin position="71"/>
        <end position="91"/>
    </location>
</feature>
<dbReference type="AlphaFoldDB" id="A0A2W5KDP8"/>
<comment type="caution">
    <text evidence="2">The sequence shown here is derived from an EMBL/GenBank/DDBJ whole genome shotgun (WGS) entry which is preliminary data.</text>
</comment>
<gene>
    <name evidence="2" type="ORF">DI565_13500</name>
</gene>
<dbReference type="Proteomes" id="UP000249577">
    <property type="component" value="Unassembled WGS sequence"/>
</dbReference>
<evidence type="ECO:0000313" key="3">
    <source>
        <dbReference type="Proteomes" id="UP000249577"/>
    </source>
</evidence>
<protein>
    <submittedName>
        <fullName evidence="2">Uncharacterized protein</fullName>
    </submittedName>
</protein>
<evidence type="ECO:0000256" key="1">
    <source>
        <dbReference type="SAM" id="Phobius"/>
    </source>
</evidence>
<organism evidence="2 3">
    <name type="scientific">Ancylobacter novellus</name>
    <name type="common">Thiobacillus novellus</name>
    <dbReference type="NCBI Taxonomy" id="921"/>
    <lineage>
        <taxon>Bacteria</taxon>
        <taxon>Pseudomonadati</taxon>
        <taxon>Pseudomonadota</taxon>
        <taxon>Alphaproteobacteria</taxon>
        <taxon>Hyphomicrobiales</taxon>
        <taxon>Xanthobacteraceae</taxon>
        <taxon>Ancylobacter</taxon>
    </lineage>
</organism>
<keyword evidence="1" id="KW-1133">Transmembrane helix</keyword>